<evidence type="ECO:0000313" key="2">
    <source>
        <dbReference type="Proteomes" id="UP001148662"/>
    </source>
</evidence>
<name>A0ACC1RME4_9APHY</name>
<keyword evidence="2" id="KW-1185">Reference proteome</keyword>
<accession>A0ACC1RME4</accession>
<evidence type="ECO:0000313" key="1">
    <source>
        <dbReference type="EMBL" id="KAJ3521507.1"/>
    </source>
</evidence>
<dbReference type="Proteomes" id="UP001148662">
    <property type="component" value="Unassembled WGS sequence"/>
</dbReference>
<proteinExistence type="predicted"/>
<dbReference type="EMBL" id="JANHOG010002626">
    <property type="protein sequence ID" value="KAJ3521507.1"/>
    <property type="molecule type" value="Genomic_DNA"/>
</dbReference>
<reference evidence="1" key="1">
    <citation type="submission" date="2022-07" db="EMBL/GenBank/DDBJ databases">
        <title>Genome Sequence of Phlebia brevispora.</title>
        <authorList>
            <person name="Buettner E."/>
        </authorList>
    </citation>
    <scope>NUCLEOTIDE SEQUENCE</scope>
    <source>
        <strain evidence="1">MPL23</strain>
    </source>
</reference>
<protein>
    <submittedName>
        <fullName evidence="1">Uncharacterized protein</fullName>
    </submittedName>
</protein>
<sequence>MAFNYFGACSESAECLEPNCPGSFTDPTNGAPVQCIGSNVGINIVFCPPLASSFSPAIPTKLFGVQGRAASSDELYVLHASIFQGPISCTVCLGATAPQNGPAGVAAIISRHPLPHTHFVISHASLTNAYGITHKLVLTERSAAWRGSTMFSHALTSLLFVLLAATFVSHAQATVQQAFSFGNKFDAYDAELFSPLEDLGLLSTTEYTTLEHPVFPKYAVRIKKSDFCDGTVRAFTGYIDIEARHLFFYFFESRNNPAEDPVVFWTNGGPGCSSSLGLFMELGPCRVTSPDNATFNPYSWNKYANIFFIDQPIGVGFSYADYGEYVSTTEEAAKDIAAFVAIFFEHFSQFKGKPFHMAGESYGGRYIPVFASEVYDQNAKLIKAGITPINLESVMIGNGCTDWETMIPSYYDMQCSPKSVPPILSISSCVAQKQALSRCAERLKGDCHETTDAINCNAASLFCSAVINTPFSASGYNPYDISKLCDGPISETLCYPITKNIGAFLDRQDVRQLIGVDSSLTANFSSCNYEVNANFAASGDRMFPTQYYIGALLERGVRALIYVGANDWICNWVGNERMTLALEWTGQEAFAAEPLRDWTVDGQTAGLTRSAGPFTFATIYGAGHMVPYDKPKESLEMVKRWFAGEEL</sequence>
<comment type="caution">
    <text evidence="1">The sequence shown here is derived from an EMBL/GenBank/DDBJ whole genome shotgun (WGS) entry which is preliminary data.</text>
</comment>
<organism evidence="1 2">
    <name type="scientific">Phlebia brevispora</name>
    <dbReference type="NCBI Taxonomy" id="194682"/>
    <lineage>
        <taxon>Eukaryota</taxon>
        <taxon>Fungi</taxon>
        <taxon>Dikarya</taxon>
        <taxon>Basidiomycota</taxon>
        <taxon>Agaricomycotina</taxon>
        <taxon>Agaricomycetes</taxon>
        <taxon>Polyporales</taxon>
        <taxon>Meruliaceae</taxon>
        <taxon>Phlebia</taxon>
    </lineage>
</organism>
<gene>
    <name evidence="1" type="ORF">NM688_g9008</name>
</gene>